<accession>A0A2D4HGS4</accession>
<name>A0A2D4HGS4_MICLE</name>
<organism evidence="1">
    <name type="scientific">Micrurus lemniscatus lemniscatus</name>
    <dbReference type="NCBI Taxonomy" id="129467"/>
    <lineage>
        <taxon>Eukaryota</taxon>
        <taxon>Metazoa</taxon>
        <taxon>Chordata</taxon>
        <taxon>Craniata</taxon>
        <taxon>Vertebrata</taxon>
        <taxon>Euteleostomi</taxon>
        <taxon>Lepidosauria</taxon>
        <taxon>Squamata</taxon>
        <taxon>Bifurcata</taxon>
        <taxon>Unidentata</taxon>
        <taxon>Episquamata</taxon>
        <taxon>Toxicofera</taxon>
        <taxon>Serpentes</taxon>
        <taxon>Colubroidea</taxon>
        <taxon>Elapidae</taxon>
        <taxon>Elapinae</taxon>
        <taxon>Micrurus</taxon>
    </lineage>
</organism>
<protein>
    <submittedName>
        <fullName evidence="1">Uncharacterized protein</fullName>
    </submittedName>
</protein>
<reference evidence="1" key="1">
    <citation type="submission" date="2017-07" db="EMBL/GenBank/DDBJ databases">
        <authorList>
            <person name="Mikheyev A."/>
            <person name="Grau M."/>
        </authorList>
    </citation>
    <scope>NUCLEOTIDE SEQUENCE</scope>
    <source>
        <tissue evidence="1">Venom_gland</tissue>
    </source>
</reference>
<dbReference type="EMBL" id="IACK01031079">
    <property type="protein sequence ID" value="LAA71165.1"/>
    <property type="molecule type" value="Transcribed_RNA"/>
</dbReference>
<proteinExistence type="predicted"/>
<reference evidence="1" key="2">
    <citation type="submission" date="2017-11" db="EMBL/GenBank/DDBJ databases">
        <title>Coralsnake Venomics: Analyses of Venom Gland Transcriptomes and Proteomes of Six Brazilian Taxa.</title>
        <authorList>
            <person name="Aird S.D."/>
            <person name="Jorge da Silva N."/>
            <person name="Qiu L."/>
            <person name="Villar-Briones A."/>
            <person name="Aparecida-Saddi V."/>
            <person name="Campos-Telles M.P."/>
            <person name="Grau M."/>
            <person name="Mikheyev A.S."/>
        </authorList>
    </citation>
    <scope>NUCLEOTIDE SEQUENCE</scope>
    <source>
        <tissue evidence="1">Venom_gland</tissue>
    </source>
</reference>
<sequence length="135" mass="15934">MVFNNYVSILLSCKYSTIQIYSCYCMLFQKIYFLPTEEHRFVLETSVQYKIEVHFPNFVNCHFLYLFKQNSINLAFFLLSREKINSIPQLPDTDAVFTNLFLNKSSSYSMSKSHPYFNISSIRAIRYVALPLSTF</sequence>
<dbReference type="AlphaFoldDB" id="A0A2D4HGS4"/>
<evidence type="ECO:0000313" key="1">
    <source>
        <dbReference type="EMBL" id="LAA71165.1"/>
    </source>
</evidence>